<evidence type="ECO:0000256" key="1">
    <source>
        <dbReference type="ARBA" id="ARBA00022801"/>
    </source>
</evidence>
<dbReference type="InterPro" id="IPR029058">
    <property type="entry name" value="AB_hydrolase_fold"/>
</dbReference>
<comment type="caution">
    <text evidence="3">The sequence shown here is derived from an EMBL/GenBank/DDBJ whole genome shotgun (WGS) entry which is preliminary data.</text>
</comment>
<keyword evidence="1" id="KW-0378">Hydrolase</keyword>
<dbReference type="EMBL" id="LXTC01000002">
    <property type="protein sequence ID" value="OBA21845.1"/>
    <property type="molecule type" value="Genomic_DNA"/>
</dbReference>
<dbReference type="GO" id="GO:0005634">
    <property type="term" value="C:nucleus"/>
    <property type="evidence" value="ECO:0007669"/>
    <property type="project" value="TreeGrafter"/>
</dbReference>
<proteinExistence type="predicted"/>
<dbReference type="STRING" id="869754.A0A1A0HCZ2"/>
<dbReference type="GO" id="GO:0004622">
    <property type="term" value="F:phosphatidylcholine lysophospholipase activity"/>
    <property type="evidence" value="ECO:0007669"/>
    <property type="project" value="EnsemblFungi"/>
</dbReference>
<name>A0A1A0HCZ2_9ASCO</name>
<dbReference type="AlphaFoldDB" id="A0A1A0HCZ2"/>
<dbReference type="RefSeq" id="XP_018712341.1">
    <property type="nucleotide sequence ID" value="XM_018857167.1"/>
</dbReference>
<dbReference type="GO" id="GO:0005737">
    <property type="term" value="C:cytoplasm"/>
    <property type="evidence" value="ECO:0007669"/>
    <property type="project" value="TreeGrafter"/>
</dbReference>
<dbReference type="Proteomes" id="UP000092555">
    <property type="component" value="Unassembled WGS sequence"/>
</dbReference>
<dbReference type="GO" id="GO:0006915">
    <property type="term" value="P:apoptotic process"/>
    <property type="evidence" value="ECO:0007669"/>
    <property type="project" value="EnsemblFungi"/>
</dbReference>
<dbReference type="InterPro" id="IPR050593">
    <property type="entry name" value="LovG"/>
</dbReference>
<dbReference type="InterPro" id="IPR005645">
    <property type="entry name" value="FSH-like_dom"/>
</dbReference>
<dbReference type="Pfam" id="PF03959">
    <property type="entry name" value="FSH1"/>
    <property type="match status" value="1"/>
</dbReference>
<keyword evidence="4" id="KW-1185">Reference proteome</keyword>
<dbReference type="Gene3D" id="3.40.50.1820">
    <property type="entry name" value="alpha/beta hydrolase"/>
    <property type="match status" value="1"/>
</dbReference>
<organism evidence="3 4">
    <name type="scientific">Metschnikowia bicuspidata var. bicuspidata NRRL YB-4993</name>
    <dbReference type="NCBI Taxonomy" id="869754"/>
    <lineage>
        <taxon>Eukaryota</taxon>
        <taxon>Fungi</taxon>
        <taxon>Dikarya</taxon>
        <taxon>Ascomycota</taxon>
        <taxon>Saccharomycotina</taxon>
        <taxon>Pichiomycetes</taxon>
        <taxon>Metschnikowiaceae</taxon>
        <taxon>Metschnikowia</taxon>
    </lineage>
</organism>
<sequence length="255" mass="28666">MTKILCLPGFLQSGAVFAEKSSGLRKLLTKKLRYDLDYIDPPVVISSKEQLPFKLSEDPLEESEKWARILEKGLNRCWWLHTSDGEYEGFDEAMKFVTAYIRQNGPYDGIIGFSQGAAMAAVIANSIEKSVPQNGPLAIAVMFSPFAFTVPRKSRDVMARLNSEVTDVREYANLVSLNPLYREYFTQQLSGTKTVAVYGMVDTVVPPVRTEYLCSLYAQIDIMKHDGGHYMPNKKLFLDPIVELFKKACESTPAL</sequence>
<dbReference type="SUPFAM" id="SSF53474">
    <property type="entry name" value="alpha/beta-Hydrolases"/>
    <property type="match status" value="1"/>
</dbReference>
<evidence type="ECO:0000313" key="4">
    <source>
        <dbReference type="Proteomes" id="UP000092555"/>
    </source>
</evidence>
<accession>A0A1A0HCZ2</accession>
<reference evidence="3 4" key="1">
    <citation type="submission" date="2016-05" db="EMBL/GenBank/DDBJ databases">
        <title>Comparative genomics of biotechnologically important yeasts.</title>
        <authorList>
            <consortium name="DOE Joint Genome Institute"/>
            <person name="Riley R."/>
            <person name="Haridas S."/>
            <person name="Wolfe K.H."/>
            <person name="Lopes M.R."/>
            <person name="Hittinger C.T."/>
            <person name="Goker M."/>
            <person name="Salamov A."/>
            <person name="Wisecaver J."/>
            <person name="Long T.M."/>
            <person name="Aerts A.L."/>
            <person name="Barry K."/>
            <person name="Choi C."/>
            <person name="Clum A."/>
            <person name="Coughlan A.Y."/>
            <person name="Deshpande S."/>
            <person name="Douglass A.P."/>
            <person name="Hanson S.J."/>
            <person name="Klenk H.-P."/>
            <person name="LaButti K."/>
            <person name="Lapidus A."/>
            <person name="Lindquist E."/>
            <person name="Lipzen A."/>
            <person name="Meier-kolthoff J.P."/>
            <person name="Ohm R.A."/>
            <person name="Otillar R.P."/>
            <person name="Pangilinan J."/>
            <person name="Peng Y."/>
            <person name="Rokas A."/>
            <person name="Rosa C.A."/>
            <person name="Scheuner C."/>
            <person name="Sibirny A.A."/>
            <person name="Slot J.C."/>
            <person name="Stielow J.B."/>
            <person name="Sun H."/>
            <person name="Kurtzman C.P."/>
            <person name="Blackwell M."/>
            <person name="Grigoriev I.V."/>
            <person name="Jeffries T.W."/>
        </authorList>
    </citation>
    <scope>NUCLEOTIDE SEQUENCE [LARGE SCALE GENOMIC DNA]</scope>
    <source>
        <strain evidence="3 4">NRRL YB-4993</strain>
    </source>
</reference>
<feature type="domain" description="Serine hydrolase" evidence="2">
    <location>
        <begin position="2"/>
        <end position="240"/>
    </location>
</feature>
<dbReference type="OrthoDB" id="2094269at2759"/>
<dbReference type="GeneID" id="30030143"/>
<protein>
    <submittedName>
        <fullName evidence="3">FSH1-domain-containing protein</fullName>
    </submittedName>
</protein>
<gene>
    <name evidence="3" type="ORF">METBIDRAFT_39670</name>
</gene>
<dbReference type="PANTHER" id="PTHR48070">
    <property type="entry name" value="ESTERASE OVCA2"/>
    <property type="match status" value="1"/>
</dbReference>
<dbReference type="PANTHER" id="PTHR48070:SF9">
    <property type="entry name" value="FAMILY OF SERINE HYDROLASES 1"/>
    <property type="match status" value="1"/>
</dbReference>
<evidence type="ECO:0000259" key="2">
    <source>
        <dbReference type="Pfam" id="PF03959"/>
    </source>
</evidence>
<evidence type="ECO:0000313" key="3">
    <source>
        <dbReference type="EMBL" id="OBA21845.1"/>
    </source>
</evidence>